<evidence type="ECO:0008006" key="5">
    <source>
        <dbReference type="Google" id="ProtNLM"/>
    </source>
</evidence>
<feature type="transmembrane region" description="Helical" evidence="1">
    <location>
        <begin position="83"/>
        <end position="103"/>
    </location>
</feature>
<feature type="transmembrane region" description="Helical" evidence="1">
    <location>
        <begin position="293"/>
        <end position="312"/>
    </location>
</feature>
<feature type="signal peptide" evidence="2">
    <location>
        <begin position="1"/>
        <end position="24"/>
    </location>
</feature>
<keyword evidence="4" id="KW-1185">Reference proteome</keyword>
<name>A0A0C3B1B4_SERVB</name>
<feature type="chain" id="PRO_5002161507" description="Autophagy-related protein" evidence="2">
    <location>
        <begin position="25"/>
        <end position="318"/>
    </location>
</feature>
<reference evidence="3 4" key="1">
    <citation type="submission" date="2014-04" db="EMBL/GenBank/DDBJ databases">
        <authorList>
            <consortium name="DOE Joint Genome Institute"/>
            <person name="Kuo A."/>
            <person name="Zuccaro A."/>
            <person name="Kohler A."/>
            <person name="Nagy L.G."/>
            <person name="Floudas D."/>
            <person name="Copeland A."/>
            <person name="Barry K.W."/>
            <person name="Cichocki N."/>
            <person name="Veneault-Fourrey C."/>
            <person name="LaButti K."/>
            <person name="Lindquist E.A."/>
            <person name="Lipzen A."/>
            <person name="Lundell T."/>
            <person name="Morin E."/>
            <person name="Murat C."/>
            <person name="Sun H."/>
            <person name="Tunlid A."/>
            <person name="Henrissat B."/>
            <person name="Grigoriev I.V."/>
            <person name="Hibbett D.S."/>
            <person name="Martin F."/>
            <person name="Nordberg H.P."/>
            <person name="Cantor M.N."/>
            <person name="Hua S.X."/>
        </authorList>
    </citation>
    <scope>NUCLEOTIDE SEQUENCE [LARGE SCALE GENOMIC DNA]</scope>
    <source>
        <strain evidence="3 4">MAFF 305830</strain>
    </source>
</reference>
<keyword evidence="1" id="KW-0812">Transmembrane</keyword>
<keyword evidence="1" id="KW-0472">Membrane</keyword>
<reference evidence="4" key="2">
    <citation type="submission" date="2015-01" db="EMBL/GenBank/DDBJ databases">
        <title>Evolutionary Origins and Diversification of the Mycorrhizal Mutualists.</title>
        <authorList>
            <consortium name="DOE Joint Genome Institute"/>
            <consortium name="Mycorrhizal Genomics Consortium"/>
            <person name="Kohler A."/>
            <person name="Kuo A."/>
            <person name="Nagy L.G."/>
            <person name="Floudas D."/>
            <person name="Copeland A."/>
            <person name="Barry K.W."/>
            <person name="Cichocki N."/>
            <person name="Veneault-Fourrey C."/>
            <person name="LaButti K."/>
            <person name="Lindquist E.A."/>
            <person name="Lipzen A."/>
            <person name="Lundell T."/>
            <person name="Morin E."/>
            <person name="Murat C."/>
            <person name="Riley R."/>
            <person name="Ohm R."/>
            <person name="Sun H."/>
            <person name="Tunlid A."/>
            <person name="Henrissat B."/>
            <person name="Grigoriev I.V."/>
            <person name="Hibbett D.S."/>
            <person name="Martin F."/>
        </authorList>
    </citation>
    <scope>NUCLEOTIDE SEQUENCE [LARGE SCALE GENOMIC DNA]</scope>
    <source>
        <strain evidence="4">MAFF 305830</strain>
    </source>
</reference>
<feature type="transmembrane region" description="Helical" evidence="1">
    <location>
        <begin position="255"/>
        <end position="273"/>
    </location>
</feature>
<dbReference type="HOGENOM" id="CLU_059578_0_1_1"/>
<organism evidence="3 4">
    <name type="scientific">Serendipita vermifera MAFF 305830</name>
    <dbReference type="NCBI Taxonomy" id="933852"/>
    <lineage>
        <taxon>Eukaryota</taxon>
        <taxon>Fungi</taxon>
        <taxon>Dikarya</taxon>
        <taxon>Basidiomycota</taxon>
        <taxon>Agaricomycotina</taxon>
        <taxon>Agaricomycetes</taxon>
        <taxon>Sebacinales</taxon>
        <taxon>Serendipitaceae</taxon>
        <taxon>Serendipita</taxon>
    </lineage>
</organism>
<evidence type="ECO:0000256" key="1">
    <source>
        <dbReference type="SAM" id="Phobius"/>
    </source>
</evidence>
<dbReference type="STRING" id="933852.A0A0C3B1B4"/>
<dbReference type="OrthoDB" id="4172404at2759"/>
<dbReference type="Proteomes" id="UP000054097">
    <property type="component" value="Unassembled WGS sequence"/>
</dbReference>
<evidence type="ECO:0000313" key="4">
    <source>
        <dbReference type="Proteomes" id="UP000054097"/>
    </source>
</evidence>
<feature type="transmembrane region" description="Helical" evidence="1">
    <location>
        <begin position="110"/>
        <end position="131"/>
    </location>
</feature>
<feature type="transmembrane region" description="Helical" evidence="1">
    <location>
        <begin position="151"/>
        <end position="176"/>
    </location>
</feature>
<protein>
    <recommendedName>
        <fullName evidence="5">Autophagy-related protein</fullName>
    </recommendedName>
</protein>
<dbReference type="EMBL" id="KN824284">
    <property type="protein sequence ID" value="KIM30565.1"/>
    <property type="molecule type" value="Genomic_DNA"/>
</dbReference>
<gene>
    <name evidence="3" type="ORF">M408DRAFT_323343</name>
</gene>
<evidence type="ECO:0000313" key="3">
    <source>
        <dbReference type="EMBL" id="KIM30565.1"/>
    </source>
</evidence>
<keyword evidence="2" id="KW-0732">Signal</keyword>
<proteinExistence type="predicted"/>
<dbReference type="AlphaFoldDB" id="A0A0C3B1B4"/>
<evidence type="ECO:0000256" key="2">
    <source>
        <dbReference type="SAM" id="SignalP"/>
    </source>
</evidence>
<accession>A0A0C3B1B4</accession>
<sequence length="318" mass="35501">MTITRRIILSSAAAAIIMAGKVLSSSITNWQSDPSGPEDPDEMCGFEGNSDMYGLGIRVGIYLQSGSFIIAELINRRSVLDQLAFGNSVFQLALTIGLIYMTVTSPAFEAIEAAIIVLVNMCLFSGPHVTIPELEPSLHRPYTLSNVQEFVRYWGFWVYKFTVGYVLMGYSAWFWFAGLDKLARSPCTGFAFFFTRVDLYGWFRTLGKAYVVWELLLRTFGYSAWFAGLCKSDQNESSHGGQVDEEWIRREKGTFWIILPAFNRFTILVFSILSVELMIKWNQVAGVEDLASVGQLIAFLLGFGGIISVIVGEKVGDK</sequence>
<keyword evidence="1" id="KW-1133">Transmembrane helix</keyword>